<gene>
    <name evidence="2" type="ORF">g.50384</name>
</gene>
<name>A0A146LL07_LYGHE</name>
<dbReference type="EMBL" id="GDHC01009876">
    <property type="protein sequence ID" value="JAQ08753.1"/>
    <property type="molecule type" value="Transcribed_RNA"/>
</dbReference>
<protein>
    <submittedName>
        <fullName evidence="2">Uncharacterized protein</fullName>
    </submittedName>
</protein>
<sequence>MHTITVVTITLQITDSYKILHTTDDNDNSNHNCENKGMAKLGEDVCKAVLKDVKACLGSRVTRVKIKSTNSRKSHHVHDRCTKTVPSEEYTATSRANSSDEHRGEEPAGHHSHHWTDKHNDIYDQNTQPTADNEHVDDGK</sequence>
<reference evidence="2" key="1">
    <citation type="journal article" date="2016" name="Gigascience">
        <title>De novo construction of an expanded transcriptome assembly for the western tarnished plant bug, Lygus hesperus.</title>
        <authorList>
            <person name="Tassone E.E."/>
            <person name="Geib S.M."/>
            <person name="Hall B."/>
            <person name="Fabrick J.A."/>
            <person name="Brent C.S."/>
            <person name="Hull J.J."/>
        </authorList>
    </citation>
    <scope>NUCLEOTIDE SEQUENCE</scope>
</reference>
<evidence type="ECO:0000256" key="1">
    <source>
        <dbReference type="SAM" id="MobiDB-lite"/>
    </source>
</evidence>
<proteinExistence type="predicted"/>
<organism evidence="2">
    <name type="scientific">Lygus hesperus</name>
    <name type="common">Western plant bug</name>
    <dbReference type="NCBI Taxonomy" id="30085"/>
    <lineage>
        <taxon>Eukaryota</taxon>
        <taxon>Metazoa</taxon>
        <taxon>Ecdysozoa</taxon>
        <taxon>Arthropoda</taxon>
        <taxon>Hexapoda</taxon>
        <taxon>Insecta</taxon>
        <taxon>Pterygota</taxon>
        <taxon>Neoptera</taxon>
        <taxon>Paraneoptera</taxon>
        <taxon>Hemiptera</taxon>
        <taxon>Heteroptera</taxon>
        <taxon>Panheteroptera</taxon>
        <taxon>Cimicomorpha</taxon>
        <taxon>Miridae</taxon>
        <taxon>Mirini</taxon>
        <taxon>Lygus</taxon>
    </lineage>
</organism>
<feature type="compositionally biased region" description="Basic residues" evidence="1">
    <location>
        <begin position="67"/>
        <end position="78"/>
    </location>
</feature>
<accession>A0A146LL07</accession>
<feature type="compositionally biased region" description="Basic and acidic residues" evidence="1">
    <location>
        <begin position="98"/>
        <end position="122"/>
    </location>
</feature>
<feature type="region of interest" description="Disordered" evidence="1">
    <location>
        <begin position="67"/>
        <end position="140"/>
    </location>
</feature>
<evidence type="ECO:0000313" key="2">
    <source>
        <dbReference type="EMBL" id="JAQ08753.1"/>
    </source>
</evidence>
<dbReference type="AlphaFoldDB" id="A0A146LL07"/>